<accession>A0ACD0NNX8</accession>
<evidence type="ECO:0000313" key="2">
    <source>
        <dbReference type="Proteomes" id="UP000245626"/>
    </source>
</evidence>
<dbReference type="EMBL" id="KZ820412">
    <property type="protein sequence ID" value="PWN47511.1"/>
    <property type="molecule type" value="Genomic_DNA"/>
</dbReference>
<protein>
    <submittedName>
        <fullName evidence="1">Uncharacterized protein</fullName>
    </submittedName>
</protein>
<keyword evidence="2" id="KW-1185">Reference proteome</keyword>
<dbReference type="Proteomes" id="UP000245626">
    <property type="component" value="Unassembled WGS sequence"/>
</dbReference>
<feature type="non-terminal residue" evidence="1">
    <location>
        <position position="1"/>
    </location>
</feature>
<reference evidence="1 2" key="1">
    <citation type="journal article" date="2018" name="Mol. Biol. Evol.">
        <title>Broad Genomic Sampling Reveals a Smut Pathogenic Ancestry of the Fungal Clade Ustilaginomycotina.</title>
        <authorList>
            <person name="Kijpornyongpan T."/>
            <person name="Mondo S.J."/>
            <person name="Barry K."/>
            <person name="Sandor L."/>
            <person name="Lee J."/>
            <person name="Lipzen A."/>
            <person name="Pangilinan J."/>
            <person name="LaButti K."/>
            <person name="Hainaut M."/>
            <person name="Henrissat B."/>
            <person name="Grigoriev I.V."/>
            <person name="Spatafora J.W."/>
            <person name="Aime M.C."/>
        </authorList>
    </citation>
    <scope>NUCLEOTIDE SEQUENCE [LARGE SCALE GENOMIC DNA]</scope>
    <source>
        <strain evidence="1 2">SA 807</strain>
    </source>
</reference>
<organism evidence="1 2">
    <name type="scientific">Violaceomyces palustris</name>
    <dbReference type="NCBI Taxonomy" id="1673888"/>
    <lineage>
        <taxon>Eukaryota</taxon>
        <taxon>Fungi</taxon>
        <taxon>Dikarya</taxon>
        <taxon>Basidiomycota</taxon>
        <taxon>Ustilaginomycotina</taxon>
        <taxon>Ustilaginomycetes</taxon>
        <taxon>Violaceomycetales</taxon>
        <taxon>Violaceomycetaceae</taxon>
        <taxon>Violaceomyces</taxon>
    </lineage>
</organism>
<proteinExistence type="predicted"/>
<sequence>ARALYDFQGEASFNELSLQAGQSFEVLNEELAGGWSLGLVWEEVTMPGSGRAEVVPRRGLVPRGWYCYIQDFTISPPPAQGIEPPPTPSPYLDEGDHREEVEAVEAVEQQAGAKAPDQVSLSSQGWRASLFGGKSLNRFSSFVTSGAEDYLLSKEEDAVRGGSAAAAALRSLSSDAPPSRNQNQIVDDEADRHFVLAGPSGPKWKSKAPHFFVQVHSPEKRTKMSGMQEYMVFCVTSTFPAAPSPNPADRGDQGETTCWEDDPTGRVPYDPTSPPFPAGPSISVYRRFTQFSWLSEALSKLYPALVLPPLPEKQYSGRFSTDFIETRRVDLELWIGSVVRHPVLRYSEAVLFFLSCDDEVEWKRKSGKLLKGAGRDGNGGTGASKGGSFFSRTWHPEFNFDPVEATLEGEAMDAHLRAYEKTMNGVGGNNNGKGGIMNSWRGLREGVAAASEVYRDLSFSLLRLITGVGVNESGGGGGGGANRHQGGNAGSTGSHHLHGPPMGDYGKRSLSGATNESGAWCWREGCQECSALTKALQGTAESLQVVADLYDDHAREGLLRQHERLKAISRPHAQFSSLIETHRATLERYREATGEPDPLGTTEEDEEGLAARCETVINVTLSEMDRIHDERVEDWLAAGRNFLDGEIEFYEDVLETLRSARRKFSAEHDHHQERETTSHAPPILASRYQHELHRSKVSQPLRMPSNPVVPSSGLMIHPSNAMRPVSLAAEVVSEGLGSLLLGGS</sequence>
<name>A0ACD0NNX8_9BASI</name>
<feature type="non-terminal residue" evidence="1">
    <location>
        <position position="744"/>
    </location>
</feature>
<evidence type="ECO:0000313" key="1">
    <source>
        <dbReference type="EMBL" id="PWN47511.1"/>
    </source>
</evidence>
<gene>
    <name evidence="1" type="ORF">IE53DRAFT_303920</name>
</gene>